<keyword evidence="2" id="KW-1185">Reference proteome</keyword>
<gene>
    <name evidence="1" type="ORF">PENTCL1PPCAC_9578</name>
</gene>
<name>A0AAV5T3H3_9BILA</name>
<dbReference type="Proteomes" id="UP001432027">
    <property type="component" value="Unassembled WGS sequence"/>
</dbReference>
<feature type="non-terminal residue" evidence="1">
    <location>
        <position position="1"/>
    </location>
</feature>
<evidence type="ECO:0000313" key="1">
    <source>
        <dbReference type="EMBL" id="GMS87403.1"/>
    </source>
</evidence>
<organism evidence="1 2">
    <name type="scientific">Pristionchus entomophagus</name>
    <dbReference type="NCBI Taxonomy" id="358040"/>
    <lineage>
        <taxon>Eukaryota</taxon>
        <taxon>Metazoa</taxon>
        <taxon>Ecdysozoa</taxon>
        <taxon>Nematoda</taxon>
        <taxon>Chromadorea</taxon>
        <taxon>Rhabditida</taxon>
        <taxon>Rhabditina</taxon>
        <taxon>Diplogasteromorpha</taxon>
        <taxon>Diplogasteroidea</taxon>
        <taxon>Neodiplogasteridae</taxon>
        <taxon>Pristionchus</taxon>
    </lineage>
</organism>
<protein>
    <submittedName>
        <fullName evidence="1">Uncharacterized protein</fullName>
    </submittedName>
</protein>
<comment type="caution">
    <text evidence="1">The sequence shown here is derived from an EMBL/GenBank/DDBJ whole genome shotgun (WGS) entry which is preliminary data.</text>
</comment>
<dbReference type="EMBL" id="BTSX01000003">
    <property type="protein sequence ID" value="GMS87403.1"/>
    <property type="molecule type" value="Genomic_DNA"/>
</dbReference>
<accession>A0AAV5T3H3</accession>
<reference evidence="1" key="1">
    <citation type="submission" date="2023-10" db="EMBL/GenBank/DDBJ databases">
        <title>Genome assembly of Pristionchus species.</title>
        <authorList>
            <person name="Yoshida K."/>
            <person name="Sommer R.J."/>
        </authorList>
    </citation>
    <scope>NUCLEOTIDE SEQUENCE</scope>
    <source>
        <strain evidence="1">RS0144</strain>
    </source>
</reference>
<dbReference type="AlphaFoldDB" id="A0AAV5T3H3"/>
<evidence type="ECO:0000313" key="2">
    <source>
        <dbReference type="Proteomes" id="UP001432027"/>
    </source>
</evidence>
<sequence length="78" mass="9126">DPLSVRDEIFQIIKRTNYRDTDGCNIGTSPFFSNSREVTRIEEGRFRSVRSGHEMRRKVQGKRLRAEQIPLGMTSKNR</sequence>
<proteinExistence type="predicted"/>